<evidence type="ECO:0000313" key="4">
    <source>
        <dbReference type="EMBL" id="BBX90150.1"/>
    </source>
</evidence>
<protein>
    <recommendedName>
        <fullName evidence="3">DUF7159 domain-containing protein</fullName>
    </recommendedName>
</protein>
<accession>A0ABM7ITN5</accession>
<reference evidence="4 5" key="1">
    <citation type="journal article" date="2019" name="Emerg. Microbes Infect.">
        <title>Comprehensive subspecies identification of 175 nontuberculous mycobacteria species based on 7547 genomic profiles.</title>
        <authorList>
            <person name="Matsumoto Y."/>
            <person name="Kinjo T."/>
            <person name="Motooka D."/>
            <person name="Nabeya D."/>
            <person name="Jung N."/>
            <person name="Uechi K."/>
            <person name="Horii T."/>
            <person name="Iida T."/>
            <person name="Fujita J."/>
            <person name="Nakamura S."/>
        </authorList>
    </citation>
    <scope>NUCLEOTIDE SEQUENCE [LARGE SCALE GENOMIC DNA]</scope>
    <source>
        <strain evidence="4 5">JCM 15653</strain>
    </source>
</reference>
<evidence type="ECO:0000256" key="2">
    <source>
        <dbReference type="SAM" id="Phobius"/>
    </source>
</evidence>
<keyword evidence="2" id="KW-1133">Transmembrane helix</keyword>
<sequence length="338" mass="35032">MDVVIGIAMTSRDARLLLVEGTHGDGAVIDHGSLDADTRIGGEHPGFRERVVNAVIDARDTAPANGYTVTRVALTWTDAVAGEASLVLDDLDEQGVTNVGVVSMTDALEAAAEYTVQIADCDSIALCVVEPEQTLLAVVGAEGEDGKRRVRSRLLDGADEATAVLALCGLCDSFPERVDAVAIAGSSPDVESLVEEVNSVMPRPVVLGDDAALLLARGALVSSADIRHDAVPTPKRDPLMRTLTTVVATAVLILAGSVFLALMVQGRNGTTPPQASTSAEHNAPVSPAQPLLPPPGTGQSVHTVACRVLPWAVPTAEKPVIGPCAHTATPPLPQVVRR</sequence>
<feature type="region of interest" description="Disordered" evidence="1">
    <location>
        <begin position="269"/>
        <end position="299"/>
    </location>
</feature>
<evidence type="ECO:0000256" key="1">
    <source>
        <dbReference type="SAM" id="MobiDB-lite"/>
    </source>
</evidence>
<feature type="domain" description="DUF7159" evidence="3">
    <location>
        <begin position="2"/>
        <end position="225"/>
    </location>
</feature>
<dbReference type="EMBL" id="AP022579">
    <property type="protein sequence ID" value="BBX90150.1"/>
    <property type="molecule type" value="Genomic_DNA"/>
</dbReference>
<keyword evidence="2" id="KW-0472">Membrane</keyword>
<gene>
    <name evidence="4" type="ORF">MBOE_17990</name>
</gene>
<organism evidence="4 5">
    <name type="scientific">Mycolicibacterium boenickei</name>
    <dbReference type="NCBI Taxonomy" id="146017"/>
    <lineage>
        <taxon>Bacteria</taxon>
        <taxon>Bacillati</taxon>
        <taxon>Actinomycetota</taxon>
        <taxon>Actinomycetes</taxon>
        <taxon>Mycobacteriales</taxon>
        <taxon>Mycobacteriaceae</taxon>
        <taxon>Mycolicibacterium</taxon>
    </lineage>
</organism>
<evidence type="ECO:0000313" key="5">
    <source>
        <dbReference type="Proteomes" id="UP000466683"/>
    </source>
</evidence>
<dbReference type="RefSeq" id="WP_420063403.1">
    <property type="nucleotide sequence ID" value="NZ_FUWC01000001.1"/>
</dbReference>
<keyword evidence="2" id="KW-0812">Transmembrane</keyword>
<dbReference type="Proteomes" id="UP000466683">
    <property type="component" value="Chromosome"/>
</dbReference>
<feature type="compositionally biased region" description="Polar residues" evidence="1">
    <location>
        <begin position="269"/>
        <end position="280"/>
    </location>
</feature>
<dbReference type="Pfam" id="PF23717">
    <property type="entry name" value="DUF7159"/>
    <property type="match status" value="1"/>
</dbReference>
<keyword evidence="5" id="KW-1185">Reference proteome</keyword>
<proteinExistence type="predicted"/>
<name>A0ABM7ITN5_9MYCO</name>
<feature type="transmembrane region" description="Helical" evidence="2">
    <location>
        <begin position="243"/>
        <end position="264"/>
    </location>
</feature>
<evidence type="ECO:0000259" key="3">
    <source>
        <dbReference type="Pfam" id="PF23717"/>
    </source>
</evidence>
<dbReference type="InterPro" id="IPR055583">
    <property type="entry name" value="DUF7159"/>
</dbReference>